<evidence type="ECO:0000256" key="1">
    <source>
        <dbReference type="SAM" id="MobiDB-lite"/>
    </source>
</evidence>
<dbReference type="AlphaFoldDB" id="A0A4Y8UJ25"/>
<gene>
    <name evidence="2" type="ORF">E3W66_01780</name>
</gene>
<comment type="caution">
    <text evidence="2">The sequence shown here is derived from an EMBL/GenBank/DDBJ whole genome shotgun (WGS) entry which is preliminary data.</text>
</comment>
<dbReference type="SUPFAM" id="SSF51161">
    <property type="entry name" value="Trimeric LpxA-like enzymes"/>
    <property type="match status" value="1"/>
</dbReference>
<organism evidence="2 3">
    <name type="scientific">Gammaproteobacteria bacterium LSUCC0057</name>
    <dbReference type="NCBI Taxonomy" id="2559237"/>
    <lineage>
        <taxon>Bacteria</taxon>
        <taxon>Pseudomonadati</taxon>
        <taxon>Pseudomonadota</taxon>
        <taxon>Gammaproteobacteria</taxon>
        <taxon>Cellvibrionales</taxon>
        <taxon>Porticoccaceae</taxon>
        <taxon>SAR92 clade</taxon>
    </lineage>
</organism>
<feature type="region of interest" description="Disordered" evidence="1">
    <location>
        <begin position="173"/>
        <end position="196"/>
    </location>
</feature>
<proteinExistence type="predicted"/>
<evidence type="ECO:0000313" key="3">
    <source>
        <dbReference type="Proteomes" id="UP000298133"/>
    </source>
</evidence>
<reference evidence="2 3" key="1">
    <citation type="submission" date="2019-03" db="EMBL/GenBank/DDBJ databases">
        <title>Draft genome of Gammaproteobacteria bacterium LSUCC0057, a member of the SAR92 clade.</title>
        <authorList>
            <person name="Lanclos V.C."/>
            <person name="Doiron C."/>
            <person name="Henson M.W."/>
            <person name="Thrash J.C."/>
        </authorList>
    </citation>
    <scope>NUCLEOTIDE SEQUENCE [LARGE SCALE GENOMIC DNA]</scope>
    <source>
        <strain evidence="2 3">LSUCC0057</strain>
    </source>
</reference>
<dbReference type="Pfam" id="PF00132">
    <property type="entry name" value="Hexapep"/>
    <property type="match status" value="2"/>
</dbReference>
<evidence type="ECO:0000313" key="2">
    <source>
        <dbReference type="EMBL" id="TFH68710.1"/>
    </source>
</evidence>
<sequence>MPCYAIEDLIPVVDPSAFVHPSAVLIGDVIVGPRCYVGANAVLRGDFGRIVLEAGSNLQDNCVMHSFPGQDCIIERDGHVGHGATLHGCTVGDNALIGMHSVVMDGATIGANSFVGACSFVKARFDCPPQVLLVGNPAAVVRPLRDDEVLWKRRGTGEYQTLTARSLASHRAVEPLSAVQPERPRFVASGHQPKQS</sequence>
<dbReference type="InterPro" id="IPR011004">
    <property type="entry name" value="Trimer_LpxA-like_sf"/>
</dbReference>
<dbReference type="InterPro" id="IPR050484">
    <property type="entry name" value="Transf_Hexapept/Carb_Anhydrase"/>
</dbReference>
<keyword evidence="3" id="KW-1185">Reference proteome</keyword>
<name>A0A4Y8UJ25_9GAMM</name>
<dbReference type="OrthoDB" id="9803036at2"/>
<accession>A0A4Y8UJ25</accession>
<dbReference type="Gene3D" id="2.160.10.10">
    <property type="entry name" value="Hexapeptide repeat proteins"/>
    <property type="match status" value="1"/>
</dbReference>
<dbReference type="PANTHER" id="PTHR13061:SF29">
    <property type="entry name" value="GAMMA CARBONIC ANHYDRASE-LIKE 1, MITOCHONDRIAL-RELATED"/>
    <property type="match status" value="1"/>
</dbReference>
<dbReference type="InterPro" id="IPR001451">
    <property type="entry name" value="Hexapep"/>
</dbReference>
<protein>
    <submittedName>
        <fullName evidence="2">Phenylacetic acid degradation protein PaaY</fullName>
    </submittedName>
</protein>
<dbReference type="EMBL" id="SPIA01000001">
    <property type="protein sequence ID" value="TFH68710.1"/>
    <property type="molecule type" value="Genomic_DNA"/>
</dbReference>
<dbReference type="PANTHER" id="PTHR13061">
    <property type="entry name" value="DYNACTIN SUBUNIT P25"/>
    <property type="match status" value="1"/>
</dbReference>
<dbReference type="Proteomes" id="UP000298133">
    <property type="component" value="Unassembled WGS sequence"/>
</dbReference>
<dbReference type="CDD" id="cd04745">
    <property type="entry name" value="LbH_paaY_like"/>
    <property type="match status" value="1"/>
</dbReference>